<dbReference type="RefSeq" id="WP_038595144.1">
    <property type="nucleotide sequence ID" value="NZ_CP008817.1"/>
</dbReference>
<dbReference type="SUPFAM" id="SSF47413">
    <property type="entry name" value="lambda repressor-like DNA-binding domains"/>
    <property type="match status" value="1"/>
</dbReference>
<dbReference type="PANTHER" id="PTHR40275:SF1">
    <property type="entry name" value="SSL7038 PROTEIN"/>
    <property type="match status" value="1"/>
</dbReference>
<dbReference type="NCBIfam" id="TIGR02684">
    <property type="entry name" value="dnstrm_HI1420"/>
    <property type="match status" value="1"/>
</dbReference>
<organism evidence="1 2">
    <name type="scientific">Brucella anthropi</name>
    <name type="common">Ochrobactrum anthropi</name>
    <dbReference type="NCBI Taxonomy" id="529"/>
    <lineage>
        <taxon>Bacteria</taxon>
        <taxon>Pseudomonadati</taxon>
        <taxon>Pseudomonadota</taxon>
        <taxon>Alphaproteobacteria</taxon>
        <taxon>Hyphomicrobiales</taxon>
        <taxon>Brucellaceae</taxon>
        <taxon>Brucella/Ochrobactrum group</taxon>
        <taxon>Brucella</taxon>
    </lineage>
</organism>
<dbReference type="PANTHER" id="PTHR40275">
    <property type="entry name" value="SSL7038 PROTEIN"/>
    <property type="match status" value="1"/>
</dbReference>
<reference evidence="1 2" key="1">
    <citation type="submission" date="2019-09" db="EMBL/GenBank/DDBJ databases">
        <title>Taxonomic organization of the family Brucellaceae based on a phylogenomic approach.</title>
        <authorList>
            <person name="Leclercq S."/>
            <person name="Cloeckaert A."/>
            <person name="Zygmunt M.S."/>
        </authorList>
    </citation>
    <scope>NUCLEOTIDE SEQUENCE [LARGE SCALE GENOMIC DNA]</scope>
    <source>
        <strain evidence="1 2">CCUG 34461</strain>
    </source>
</reference>
<dbReference type="InterPro" id="IPR010982">
    <property type="entry name" value="Lambda_DNA-bd_dom_sf"/>
</dbReference>
<dbReference type="Pfam" id="PF21716">
    <property type="entry name" value="dnstrm_HI1420"/>
    <property type="match status" value="1"/>
</dbReference>
<evidence type="ECO:0000313" key="1">
    <source>
        <dbReference type="EMBL" id="KAB2789938.1"/>
    </source>
</evidence>
<dbReference type="KEGG" id="oah:DR92_4520"/>
<gene>
    <name evidence="1" type="ORF">F9L06_25155</name>
</gene>
<dbReference type="EMBL" id="WBWX01000020">
    <property type="protein sequence ID" value="KAB2789938.1"/>
    <property type="molecule type" value="Genomic_DNA"/>
</dbReference>
<proteinExistence type="predicted"/>
<accession>A0A6I0DI45</accession>
<protein>
    <submittedName>
        <fullName evidence="1">Putative addiction module antidote protein</fullName>
    </submittedName>
</protein>
<sequence>MNTVFIGGSRHISRLPAQAKERLNNIIENGHYVVVGDANGADKAVQKHFSDAAYEKVTVFCSGDKPRNNLGEWRTQNITPPKHVKGFQFYAAKDREMAREADFGFMIWDGKSPGTVLNVLRLIKAGKKAVLLNVPEKSPVTFKTGEQWSAFLAKCSADLRENLRDRATSDEWEIGDPSPQADLLETVRKAEPREDSPTTELAPEEDPAANVNAALASCDASSFIDALGRLARAKKGGMTQIAKETGLARESLYRALGKDGNPELMTILKVISALGLTLEAKMQSNA</sequence>
<evidence type="ECO:0000313" key="2">
    <source>
        <dbReference type="Proteomes" id="UP000441102"/>
    </source>
</evidence>
<dbReference type="GO" id="GO:0003677">
    <property type="term" value="F:DNA binding"/>
    <property type="evidence" value="ECO:0007669"/>
    <property type="project" value="InterPro"/>
</dbReference>
<name>A0A6I0DI45_BRUAN</name>
<comment type="caution">
    <text evidence="1">The sequence shown here is derived from an EMBL/GenBank/DDBJ whole genome shotgun (WGS) entry which is preliminary data.</text>
</comment>
<dbReference type="InterPro" id="IPR014057">
    <property type="entry name" value="HI1420"/>
</dbReference>
<dbReference type="AlphaFoldDB" id="A0A6I0DI45"/>
<dbReference type="Gene3D" id="3.40.50.450">
    <property type="match status" value="1"/>
</dbReference>
<dbReference type="Proteomes" id="UP000441102">
    <property type="component" value="Unassembled WGS sequence"/>
</dbReference>